<evidence type="ECO:0000259" key="4">
    <source>
        <dbReference type="PROSITE" id="PS51252"/>
    </source>
</evidence>
<dbReference type="InterPro" id="IPR011061">
    <property type="entry name" value="Hirudin/antistatin"/>
</dbReference>
<evidence type="ECO:0000256" key="2">
    <source>
        <dbReference type="ARBA" id="ARBA00022900"/>
    </source>
</evidence>
<feature type="compositionally biased region" description="Basic and acidic residues" evidence="3">
    <location>
        <begin position="463"/>
        <end position="484"/>
    </location>
</feature>
<keyword evidence="2" id="KW-0722">Serine protease inhibitor</keyword>
<protein>
    <recommendedName>
        <fullName evidence="4">Antistasin-like domain-containing protein</fullName>
    </recommendedName>
</protein>
<keyword evidence="1" id="KW-0646">Protease inhibitor</keyword>
<dbReference type="Pfam" id="PF02822">
    <property type="entry name" value="Antistasin"/>
    <property type="match status" value="1"/>
</dbReference>
<gene>
    <name evidence="5" type="ORF">TR90997</name>
</gene>
<feature type="region of interest" description="Disordered" evidence="3">
    <location>
        <begin position="750"/>
        <end position="827"/>
    </location>
</feature>
<feature type="compositionally biased region" description="Basic and acidic residues" evidence="3">
    <location>
        <begin position="886"/>
        <end position="923"/>
    </location>
</feature>
<dbReference type="InterPro" id="IPR004094">
    <property type="entry name" value="Antistasin-like"/>
</dbReference>
<feature type="compositionally biased region" description="Basic and acidic residues" evidence="3">
    <location>
        <begin position="499"/>
        <end position="549"/>
    </location>
</feature>
<feature type="compositionally biased region" description="Basic and acidic residues" evidence="3">
    <location>
        <begin position="401"/>
        <end position="456"/>
    </location>
</feature>
<feature type="compositionally biased region" description="Basic and acidic residues" evidence="3">
    <location>
        <begin position="242"/>
        <end position="321"/>
    </location>
</feature>
<dbReference type="Gene3D" id="2.10.22.10">
    <property type="entry name" value="Antistasin, domain 1"/>
    <property type="match status" value="1"/>
</dbReference>
<feature type="compositionally biased region" description="Pro residues" evidence="3">
    <location>
        <begin position="564"/>
        <end position="577"/>
    </location>
</feature>
<feature type="compositionally biased region" description="Polar residues" evidence="3">
    <location>
        <begin position="933"/>
        <end position="949"/>
    </location>
</feature>
<feature type="compositionally biased region" description="Basic and acidic residues" evidence="3">
    <location>
        <begin position="790"/>
        <end position="806"/>
    </location>
</feature>
<evidence type="ECO:0000313" key="5">
    <source>
        <dbReference type="EMBL" id="JAP49106.1"/>
    </source>
</evidence>
<feature type="region of interest" description="Disordered" evidence="3">
    <location>
        <begin position="855"/>
        <end position="949"/>
    </location>
</feature>
<accession>A0A0X3PPG3</accession>
<dbReference type="EMBL" id="GEEE01014119">
    <property type="protein sequence ID" value="JAP49106.1"/>
    <property type="molecule type" value="Transcribed_RNA"/>
</dbReference>
<dbReference type="SUPFAM" id="SSF57262">
    <property type="entry name" value="Leech antihemostatic proteins"/>
    <property type="match status" value="1"/>
</dbReference>
<name>A0A0X3PPG3_SCHSO</name>
<feature type="non-terminal residue" evidence="5">
    <location>
        <position position="1"/>
    </location>
</feature>
<feature type="compositionally biased region" description="Polar residues" evidence="3">
    <location>
        <begin position="689"/>
        <end position="700"/>
    </location>
</feature>
<evidence type="ECO:0000256" key="3">
    <source>
        <dbReference type="SAM" id="MobiDB-lite"/>
    </source>
</evidence>
<sequence>NLDCIRACHSLVNMRSNGLLIFIDSSSVSQCRACRRGRCTAWPLVSAPAFTTLAVMSPQRLLGAILVLFIISTASLKRESFQGVDSYHLRGNVARSAGFSNLPSHFNKFGERGAPRNQSTHGPSYFWHQDGSHHSVAKSDLRDRKSREHAVGPETSKWQYEKYHSETDDKPIVKMAAFGWPQKHPFDFMNERPLPPHSHFGHFRNEAHFRFRGPSFPPFGEGQMRPNHHGGNAYQETGIRNWHVEPSGREPEESSGRGEMHLKRDKERDAERPQNSEEMENERGAVQKDGWETRTSDETRETHREMSDMLHDSERSHQHYSEPLHSWKPIEESQVQKWHEGVANQREGKDREREEGHRPTEVGKTRKTEKDEEGSETIQTDVGETRLWEEPEKPNGINQAKPHDEYGPIHHWRPIEESQVRKWHEGYVSKQDKEDHESARDGMRDDKMVVKEEKPETIQTDVGETRVWEEHEKPHDKKAVRQHGDLGPIYDWSEDDNDMHEPEKVKDNSKKPSEDKPDERSNRELRDTQKDRHAFDHEPHDGQNEHKPEFYAPGMKPYFERHPPAPFPREPLQPPYLRPRIPDIFNPGNMDWFRQTPPGRLEPGRHPLDREERQDSKTSRLVSSEEKPSQTSLEAEKESTEKKKKLIVGPADKKSQNRLKVHFVAGGRPTSAPATISSTTTRHPYKATETMTTKAPIASATTIKSKQSLIIPAMAEGSQPTAREGGVHGKPQAQIVLNVYQDRYGKLNFELATDQTTRPSQKTEPRDEDDSSHKDDTERENKNAQHIRKAKNEGRSSMPEKQRYLVEKTSFVGEYPPPHGRHPHTHSRRMMIPHQERDHVPPLYSASFPSEYFDGFGRSNPPVPDFTNHQGHVYPHPPDDLFAVAHESHTEEPRLGKDRIHKPESGKEVHGDERDAKKLKSEPSIRPSRRQEAQFTTNSPAMVPTTTGMNSNRTAVALSDQGKKVNKASFSRKFDHLDDDDSFLETCYQNNCSNQCTSGVYKISPNTGCVTCDCCEEVNCYQYCEHGYEADEYGCPICECALPLDEGGFLL</sequence>
<feature type="region of interest" description="Disordered" evidence="3">
    <location>
        <begin position="112"/>
        <end position="131"/>
    </location>
</feature>
<dbReference type="GO" id="GO:0004867">
    <property type="term" value="F:serine-type endopeptidase inhibitor activity"/>
    <property type="evidence" value="ECO:0007669"/>
    <property type="project" value="UniProtKB-KW"/>
</dbReference>
<reference evidence="5" key="1">
    <citation type="submission" date="2016-01" db="EMBL/GenBank/DDBJ databases">
        <title>Reference transcriptome for the parasite Schistocephalus solidus: insights into the molecular evolution of parasitism.</title>
        <authorList>
            <person name="Hebert F.O."/>
            <person name="Grambauer S."/>
            <person name="Barber I."/>
            <person name="Landry C.R."/>
            <person name="Aubin-Horth N."/>
        </authorList>
    </citation>
    <scope>NUCLEOTIDE SEQUENCE</scope>
</reference>
<feature type="compositionally biased region" description="Basic and acidic residues" evidence="3">
    <location>
        <begin position="383"/>
        <end position="393"/>
    </location>
</feature>
<feature type="region of interest" description="Disordered" evidence="3">
    <location>
        <begin position="334"/>
        <end position="700"/>
    </location>
</feature>
<organism evidence="5">
    <name type="scientific">Schistocephalus solidus</name>
    <name type="common">Tapeworm</name>
    <dbReference type="NCBI Taxonomy" id="70667"/>
    <lineage>
        <taxon>Eukaryota</taxon>
        <taxon>Metazoa</taxon>
        <taxon>Spiralia</taxon>
        <taxon>Lophotrochozoa</taxon>
        <taxon>Platyhelminthes</taxon>
        <taxon>Cestoda</taxon>
        <taxon>Eucestoda</taxon>
        <taxon>Diphyllobothriidea</taxon>
        <taxon>Diphyllobothriidae</taxon>
        <taxon>Schistocephalus</taxon>
    </lineage>
</organism>
<feature type="compositionally biased region" description="Basic and acidic residues" evidence="3">
    <location>
        <begin position="602"/>
        <end position="641"/>
    </location>
</feature>
<feature type="compositionally biased region" description="Basic and acidic residues" evidence="3">
    <location>
        <begin position="346"/>
        <end position="370"/>
    </location>
</feature>
<dbReference type="AlphaFoldDB" id="A0A0X3PPG3"/>
<feature type="domain" description="Antistasin-like" evidence="4">
    <location>
        <begin position="1015"/>
        <end position="1040"/>
    </location>
</feature>
<feature type="compositionally biased region" description="Basic and acidic residues" evidence="3">
    <location>
        <begin position="761"/>
        <end position="783"/>
    </location>
</feature>
<feature type="region of interest" description="Disordered" evidence="3">
    <location>
        <begin position="214"/>
        <end position="321"/>
    </location>
</feature>
<feature type="compositionally biased region" description="Low complexity" evidence="3">
    <location>
        <begin position="669"/>
        <end position="681"/>
    </location>
</feature>
<proteinExistence type="predicted"/>
<evidence type="ECO:0000256" key="1">
    <source>
        <dbReference type="ARBA" id="ARBA00022690"/>
    </source>
</evidence>
<dbReference type="PROSITE" id="PS51252">
    <property type="entry name" value="ANTISTASIN"/>
    <property type="match status" value="1"/>
</dbReference>